<dbReference type="GO" id="GO:0003700">
    <property type="term" value="F:DNA-binding transcription factor activity"/>
    <property type="evidence" value="ECO:0007669"/>
    <property type="project" value="InterPro"/>
</dbReference>
<dbReference type="PROSITE" id="PS50949">
    <property type="entry name" value="HTH_GNTR"/>
    <property type="match status" value="1"/>
</dbReference>
<evidence type="ECO:0000313" key="6">
    <source>
        <dbReference type="EMBL" id="CUH73399.1"/>
    </source>
</evidence>
<dbReference type="PRINTS" id="PR00033">
    <property type="entry name" value="HTHASNC"/>
</dbReference>
<name>A0A0P1FX61_9RHOB</name>
<evidence type="ECO:0000256" key="2">
    <source>
        <dbReference type="ARBA" id="ARBA00023125"/>
    </source>
</evidence>
<dbReference type="GO" id="GO:0043565">
    <property type="term" value="F:sequence-specific DNA binding"/>
    <property type="evidence" value="ECO:0007669"/>
    <property type="project" value="InterPro"/>
</dbReference>
<gene>
    <name evidence="6" type="primary">ydfH_7</name>
    <name evidence="5" type="synonym">ydfH_1</name>
    <name evidence="5" type="ORF">TL5118_02529</name>
    <name evidence="6" type="ORF">TL5120_03208</name>
</gene>
<dbReference type="Gene3D" id="1.20.120.530">
    <property type="entry name" value="GntR ligand-binding domain-like"/>
    <property type="match status" value="1"/>
</dbReference>
<dbReference type="PRINTS" id="PR00035">
    <property type="entry name" value="HTHGNTR"/>
</dbReference>
<dbReference type="RefSeq" id="WP_058244550.1">
    <property type="nucleotide sequence ID" value="NZ_CYSB01000030.1"/>
</dbReference>
<dbReference type="PANTHER" id="PTHR43537">
    <property type="entry name" value="TRANSCRIPTIONAL REGULATOR, GNTR FAMILY"/>
    <property type="match status" value="1"/>
</dbReference>
<dbReference type="Gene3D" id="1.10.10.10">
    <property type="entry name" value="Winged helix-like DNA-binding domain superfamily/Winged helix DNA-binding domain"/>
    <property type="match status" value="1"/>
</dbReference>
<dbReference type="InterPro" id="IPR036388">
    <property type="entry name" value="WH-like_DNA-bd_sf"/>
</dbReference>
<evidence type="ECO:0000256" key="1">
    <source>
        <dbReference type="ARBA" id="ARBA00023015"/>
    </source>
</evidence>
<dbReference type="InterPro" id="IPR000524">
    <property type="entry name" value="Tscrpt_reg_HTH_GntR"/>
</dbReference>
<dbReference type="Proteomes" id="UP000051086">
    <property type="component" value="Unassembled WGS sequence"/>
</dbReference>
<dbReference type="Pfam" id="PF00392">
    <property type="entry name" value="GntR"/>
    <property type="match status" value="1"/>
</dbReference>
<keyword evidence="1" id="KW-0805">Transcription regulation</keyword>
<evidence type="ECO:0000256" key="3">
    <source>
        <dbReference type="ARBA" id="ARBA00023163"/>
    </source>
</evidence>
<dbReference type="Proteomes" id="UP000051887">
    <property type="component" value="Unassembled WGS sequence"/>
</dbReference>
<evidence type="ECO:0000313" key="7">
    <source>
        <dbReference type="Proteomes" id="UP000051086"/>
    </source>
</evidence>
<dbReference type="PANTHER" id="PTHR43537:SF5">
    <property type="entry name" value="UXU OPERON TRANSCRIPTIONAL REGULATOR"/>
    <property type="match status" value="1"/>
</dbReference>
<proteinExistence type="predicted"/>
<dbReference type="Pfam" id="PF07729">
    <property type="entry name" value="FCD"/>
    <property type="match status" value="1"/>
</dbReference>
<keyword evidence="7" id="KW-1185">Reference proteome</keyword>
<dbReference type="InterPro" id="IPR011711">
    <property type="entry name" value="GntR_C"/>
</dbReference>
<dbReference type="SMART" id="SM00345">
    <property type="entry name" value="HTH_GNTR"/>
    <property type="match status" value="1"/>
</dbReference>
<evidence type="ECO:0000313" key="8">
    <source>
        <dbReference type="Proteomes" id="UP000051887"/>
    </source>
</evidence>
<evidence type="ECO:0000313" key="5">
    <source>
        <dbReference type="EMBL" id="CUH68221.1"/>
    </source>
</evidence>
<protein>
    <submittedName>
        <fullName evidence="5 6">HTH-type transcriptional regulator YdfH</fullName>
    </submittedName>
</protein>
<organism evidence="6 8">
    <name type="scientific">Thalassovita autumnalis</name>
    <dbReference type="NCBI Taxonomy" id="2072972"/>
    <lineage>
        <taxon>Bacteria</taxon>
        <taxon>Pseudomonadati</taxon>
        <taxon>Pseudomonadota</taxon>
        <taxon>Alphaproteobacteria</taxon>
        <taxon>Rhodobacterales</taxon>
        <taxon>Roseobacteraceae</taxon>
        <taxon>Thalassovita</taxon>
    </lineage>
</organism>
<dbReference type="InterPro" id="IPR036390">
    <property type="entry name" value="WH_DNA-bd_sf"/>
</dbReference>
<feature type="domain" description="HTH gntR-type" evidence="4">
    <location>
        <begin position="7"/>
        <end position="74"/>
    </location>
</feature>
<keyword evidence="3" id="KW-0804">Transcription</keyword>
<evidence type="ECO:0000259" key="4">
    <source>
        <dbReference type="PROSITE" id="PS50949"/>
    </source>
</evidence>
<reference evidence="5 7" key="1">
    <citation type="submission" date="2015-09" db="EMBL/GenBank/DDBJ databases">
        <authorList>
            <person name="Rodrigo-Torres L."/>
            <person name="Arahal D.R."/>
        </authorList>
    </citation>
    <scope>NUCLEOTIDE SEQUENCE [LARGE SCALE GENOMIC DNA]</scope>
    <source>
        <strain evidence="5 7">CECT 5118</strain>
    </source>
</reference>
<dbReference type="EMBL" id="CYSB01000030">
    <property type="protein sequence ID" value="CUH68221.1"/>
    <property type="molecule type" value="Genomic_DNA"/>
</dbReference>
<dbReference type="InterPro" id="IPR000485">
    <property type="entry name" value="AsnC-type_HTH_dom"/>
</dbReference>
<dbReference type="InterPro" id="IPR008920">
    <property type="entry name" value="TF_FadR/GntR_C"/>
</dbReference>
<dbReference type="AlphaFoldDB" id="A0A0P1FX61"/>
<dbReference type="EMBL" id="CYSC01000040">
    <property type="protein sequence ID" value="CUH73399.1"/>
    <property type="molecule type" value="Genomic_DNA"/>
</dbReference>
<dbReference type="CDD" id="cd07377">
    <property type="entry name" value="WHTH_GntR"/>
    <property type="match status" value="1"/>
</dbReference>
<keyword evidence="2" id="KW-0238">DNA-binding</keyword>
<dbReference type="SUPFAM" id="SSF46785">
    <property type="entry name" value="Winged helix' DNA-binding domain"/>
    <property type="match status" value="1"/>
</dbReference>
<accession>A0A0P1FX61</accession>
<reference evidence="6 8" key="2">
    <citation type="submission" date="2015-09" db="EMBL/GenBank/DDBJ databases">
        <authorList>
            <consortium name="Swine Surveillance"/>
        </authorList>
    </citation>
    <scope>NUCLEOTIDE SEQUENCE [LARGE SCALE GENOMIC DNA]</scope>
    <source>
        <strain evidence="6 8">5120</strain>
    </source>
</reference>
<sequence length="221" mass="25275">MAETGARDRHEAIHHELRRRICLLDYPPGMKLSETELAEDFGVSRTPLRRALARLEDEGLLQSQHGVGTFVTDASLAELEQVYQLRLELVELTGRLDPIPADAAYRARFDALLQRSADIVDRGTARVFTEFDIEVFQTLLDLIGNQPLRQVQERLYYQTKRIWLTLAMQAKLDLQEEFRIFHHELEAISLALDAQDPAALAQLQRAHISMSFKRLQQASPS</sequence>
<dbReference type="SUPFAM" id="SSF48008">
    <property type="entry name" value="GntR ligand-binding domain-like"/>
    <property type="match status" value="1"/>
</dbReference>